<gene>
    <name evidence="2" type="ORF">AXF42_Ash013216</name>
</gene>
<sequence>MMTGGTTIFFVGGDLGIPLTPRVCPPEISEDVKWMVGQDTLRNLERLKGRSWPLKDFLRHVRNDISLHAKTLGYNVLKEVIPPLGTVLMKRARRGYPPSTQLGKEAAAEGGGEKVGVLEPVCGGAIVDVVEENFGEPAGGEQDAWVVWTNQKTGWRVLRPEVPVQEFQQREEEELGRRRWSRNHGNRQERDRGRRSRRKRKCCTHRLSLSKNHGLLGCEAGDHVNKVRKHPLKF</sequence>
<dbReference type="AlphaFoldDB" id="A0A2I0BBC3"/>
<reference evidence="2 3" key="1">
    <citation type="journal article" date="2017" name="Nature">
        <title>The Apostasia genome and the evolution of orchids.</title>
        <authorList>
            <person name="Zhang G.Q."/>
            <person name="Liu K.W."/>
            <person name="Li Z."/>
            <person name="Lohaus R."/>
            <person name="Hsiao Y.Y."/>
            <person name="Niu S.C."/>
            <person name="Wang J.Y."/>
            <person name="Lin Y.C."/>
            <person name="Xu Q."/>
            <person name="Chen L.J."/>
            <person name="Yoshida K."/>
            <person name="Fujiwara S."/>
            <person name="Wang Z.W."/>
            <person name="Zhang Y.Q."/>
            <person name="Mitsuda N."/>
            <person name="Wang M."/>
            <person name="Liu G.H."/>
            <person name="Pecoraro L."/>
            <person name="Huang H.X."/>
            <person name="Xiao X.J."/>
            <person name="Lin M."/>
            <person name="Wu X.Y."/>
            <person name="Wu W.L."/>
            <person name="Chen Y.Y."/>
            <person name="Chang S.B."/>
            <person name="Sakamoto S."/>
            <person name="Ohme-Takagi M."/>
            <person name="Yagi M."/>
            <person name="Zeng S.J."/>
            <person name="Shen C.Y."/>
            <person name="Yeh C.M."/>
            <person name="Luo Y.B."/>
            <person name="Tsai W.C."/>
            <person name="Van de Peer Y."/>
            <person name="Liu Z.J."/>
        </authorList>
    </citation>
    <scope>NUCLEOTIDE SEQUENCE [LARGE SCALE GENOMIC DNA]</scope>
    <source>
        <strain evidence="3">cv. Shenzhen</strain>
        <tissue evidence="2">Stem</tissue>
    </source>
</reference>
<keyword evidence="3" id="KW-1185">Reference proteome</keyword>
<dbReference type="Proteomes" id="UP000236161">
    <property type="component" value="Unassembled WGS sequence"/>
</dbReference>
<organism evidence="2 3">
    <name type="scientific">Apostasia shenzhenica</name>
    <dbReference type="NCBI Taxonomy" id="1088818"/>
    <lineage>
        <taxon>Eukaryota</taxon>
        <taxon>Viridiplantae</taxon>
        <taxon>Streptophyta</taxon>
        <taxon>Embryophyta</taxon>
        <taxon>Tracheophyta</taxon>
        <taxon>Spermatophyta</taxon>
        <taxon>Magnoliopsida</taxon>
        <taxon>Liliopsida</taxon>
        <taxon>Asparagales</taxon>
        <taxon>Orchidaceae</taxon>
        <taxon>Apostasioideae</taxon>
        <taxon>Apostasia</taxon>
    </lineage>
</organism>
<evidence type="ECO:0000256" key="1">
    <source>
        <dbReference type="SAM" id="MobiDB-lite"/>
    </source>
</evidence>
<accession>A0A2I0BBC3</accession>
<evidence type="ECO:0000313" key="2">
    <source>
        <dbReference type="EMBL" id="PKA65095.1"/>
    </source>
</evidence>
<evidence type="ECO:0000313" key="3">
    <source>
        <dbReference type="Proteomes" id="UP000236161"/>
    </source>
</evidence>
<feature type="region of interest" description="Disordered" evidence="1">
    <location>
        <begin position="166"/>
        <end position="201"/>
    </location>
</feature>
<name>A0A2I0BBC3_9ASPA</name>
<dbReference type="EMBL" id="KZ451896">
    <property type="protein sequence ID" value="PKA65095.1"/>
    <property type="molecule type" value="Genomic_DNA"/>
</dbReference>
<proteinExistence type="predicted"/>
<protein>
    <submittedName>
        <fullName evidence="2">Uncharacterized protein</fullName>
    </submittedName>
</protein>